<organism evidence="2">
    <name type="scientific">Chromera velia CCMP2878</name>
    <dbReference type="NCBI Taxonomy" id="1169474"/>
    <lineage>
        <taxon>Eukaryota</taxon>
        <taxon>Sar</taxon>
        <taxon>Alveolata</taxon>
        <taxon>Colpodellida</taxon>
        <taxon>Chromeraceae</taxon>
        <taxon>Chromera</taxon>
    </lineage>
</organism>
<feature type="compositionally biased region" description="Pro residues" evidence="1">
    <location>
        <begin position="290"/>
        <end position="302"/>
    </location>
</feature>
<dbReference type="AlphaFoldDB" id="A0A0G4HMS4"/>
<dbReference type="EMBL" id="CDMZ01003211">
    <property type="protein sequence ID" value="CEM45533.1"/>
    <property type="molecule type" value="Genomic_DNA"/>
</dbReference>
<sequence length="337" mass="37120">MITQIRNRSFEVGSENTSVDFSAAVMSVAREKSRFNVSNDLPGMMLGDETAEGGGHGVGVGQALQEERERLRCLLVLLDYEAEFLKQRVPDSDPLSEGFGTAVVSALNVAGMRLSEGSNMRVQNWVSFFSSGSLVEPFMEALAVFVRDRIQMPSMDPGHALVENMNLVMRVTEVAKTLLSSLSQIRDSIARHIHVTDHQLKTREREGLPHPGRLLPTAPPLPSYEHSRWALSSSLITAFEQIEALNKMVAQRLTALQSPEETIIRWFTSFSDFCSYQGLFVLGSSMRAAQPPPEWPNGPPPSTKGTKLGRFIPLREGPPPSPNKSSNIVAPSFTQLT</sequence>
<name>A0A0G4HMS4_9ALVE</name>
<accession>A0A0G4HMS4</accession>
<evidence type="ECO:0000256" key="1">
    <source>
        <dbReference type="SAM" id="MobiDB-lite"/>
    </source>
</evidence>
<feature type="compositionally biased region" description="Polar residues" evidence="1">
    <location>
        <begin position="323"/>
        <end position="337"/>
    </location>
</feature>
<dbReference type="VEuPathDB" id="CryptoDB:Cvel_29294"/>
<evidence type="ECO:0000313" key="2">
    <source>
        <dbReference type="EMBL" id="CEM45533.1"/>
    </source>
</evidence>
<proteinExistence type="predicted"/>
<protein>
    <submittedName>
        <fullName evidence="2">Uncharacterized protein</fullName>
    </submittedName>
</protein>
<feature type="region of interest" description="Disordered" evidence="1">
    <location>
        <begin position="288"/>
        <end position="337"/>
    </location>
</feature>
<reference evidence="2" key="1">
    <citation type="submission" date="2014-11" db="EMBL/GenBank/DDBJ databases">
        <authorList>
            <person name="Otto D Thomas"/>
            <person name="Naeem Raeece"/>
        </authorList>
    </citation>
    <scope>NUCLEOTIDE SEQUENCE</scope>
</reference>
<gene>
    <name evidence="2" type="ORF">Cvel_29294</name>
</gene>